<evidence type="ECO:0000313" key="5">
    <source>
        <dbReference type="Proteomes" id="UP001250932"/>
    </source>
</evidence>
<dbReference type="Proteomes" id="UP001250932">
    <property type="component" value="Unassembled WGS sequence"/>
</dbReference>
<dbReference type="EMBL" id="JAQOUE010000001">
    <property type="protein sequence ID" value="MDT7041161.1"/>
    <property type="molecule type" value="Genomic_DNA"/>
</dbReference>
<proteinExistence type="predicted"/>
<accession>A0ABU3K438</accession>
<evidence type="ECO:0000259" key="3">
    <source>
        <dbReference type="Pfam" id="PF04536"/>
    </source>
</evidence>
<keyword evidence="2" id="KW-0732">Signal</keyword>
<sequence length="241" mass="26919">MKRFPLFLLIVCLFVTPVCWADSPYGIKKQTFPTPRGYVSDFAELFDQEWKSRIRGVCKELETRTGVELIVVTIPTVKPYPHARNYAEALYEEWRIGTAQKEQGILLLTSLNERQAVVVLGKTLIPVIGKPQLDILSEQHLIPMFQSSNYGEAIFQTVVGLSAASGKVTKDPVKKKKSSAGFWMNVAVVVAMLFALWRFTRPERRHPFQRWRRGEYWGTGQGGFGGGFGGFGGGTSGQGLS</sequence>
<feature type="signal peptide" evidence="2">
    <location>
        <begin position="1"/>
        <end position="21"/>
    </location>
</feature>
<keyword evidence="5" id="KW-1185">Reference proteome</keyword>
<feature type="chain" id="PRO_5046671033" evidence="2">
    <location>
        <begin position="22"/>
        <end position="241"/>
    </location>
</feature>
<dbReference type="InterPro" id="IPR007621">
    <property type="entry name" value="TPM_dom"/>
</dbReference>
<dbReference type="PANTHER" id="PTHR30373">
    <property type="entry name" value="UPF0603 PROTEIN YGCG"/>
    <property type="match status" value="1"/>
</dbReference>
<name>A0ABU3K438_9BACT</name>
<keyword evidence="1" id="KW-0812">Transmembrane</keyword>
<dbReference type="RefSeq" id="WP_313831519.1">
    <property type="nucleotide sequence ID" value="NZ_JAQOUE010000001.1"/>
</dbReference>
<comment type="caution">
    <text evidence="4">The sequence shown here is derived from an EMBL/GenBank/DDBJ whole genome shotgun (WGS) entry which is preliminary data.</text>
</comment>
<feature type="transmembrane region" description="Helical" evidence="1">
    <location>
        <begin position="180"/>
        <end position="200"/>
    </location>
</feature>
<protein>
    <submittedName>
        <fullName evidence="4">TPM domain-containing protein</fullName>
    </submittedName>
</protein>
<keyword evidence="1" id="KW-1133">Transmembrane helix</keyword>
<dbReference type="Gene3D" id="3.10.310.50">
    <property type="match status" value="1"/>
</dbReference>
<keyword evidence="1" id="KW-0472">Membrane</keyword>
<dbReference type="Pfam" id="PF04536">
    <property type="entry name" value="TPM_phosphatase"/>
    <property type="match status" value="1"/>
</dbReference>
<dbReference type="PANTHER" id="PTHR30373:SF2">
    <property type="entry name" value="UPF0603 PROTEIN YGCG"/>
    <property type="match status" value="1"/>
</dbReference>
<evidence type="ECO:0000256" key="2">
    <source>
        <dbReference type="SAM" id="SignalP"/>
    </source>
</evidence>
<gene>
    <name evidence="4" type="ORF">PPG34_02285</name>
</gene>
<evidence type="ECO:0000256" key="1">
    <source>
        <dbReference type="SAM" id="Phobius"/>
    </source>
</evidence>
<evidence type="ECO:0000313" key="4">
    <source>
        <dbReference type="EMBL" id="MDT7041161.1"/>
    </source>
</evidence>
<reference evidence="4 5" key="1">
    <citation type="journal article" date="2023" name="ISME J.">
        <title>Cultivation and genomic characterization of novel and ubiquitous marine nitrite-oxidizing bacteria from the Nitrospirales.</title>
        <authorList>
            <person name="Mueller A.J."/>
            <person name="Daebeler A."/>
            <person name="Herbold C.W."/>
            <person name="Kirkegaard R.H."/>
            <person name="Daims H."/>
        </authorList>
    </citation>
    <scope>NUCLEOTIDE SEQUENCE [LARGE SCALE GENOMIC DNA]</scope>
    <source>
        <strain evidence="4 5">EB</strain>
    </source>
</reference>
<organism evidence="4 5">
    <name type="scientific">Candidatus Nitronereus thalassa</name>
    <dbReference type="NCBI Taxonomy" id="3020898"/>
    <lineage>
        <taxon>Bacteria</taxon>
        <taxon>Pseudomonadati</taxon>
        <taxon>Nitrospirota</taxon>
        <taxon>Nitrospiria</taxon>
        <taxon>Nitrospirales</taxon>
        <taxon>Nitrospiraceae</taxon>
        <taxon>Candidatus Nitronereus</taxon>
    </lineage>
</organism>
<feature type="domain" description="TPM" evidence="3">
    <location>
        <begin position="39"/>
        <end position="162"/>
    </location>
</feature>